<evidence type="ECO:0000256" key="6">
    <source>
        <dbReference type="ARBA" id="ARBA00023033"/>
    </source>
</evidence>
<dbReference type="Gene3D" id="1.10.630.10">
    <property type="entry name" value="Cytochrome P450"/>
    <property type="match status" value="1"/>
</dbReference>
<dbReference type="PROSITE" id="PS00086">
    <property type="entry name" value="CYTOCHROME_P450"/>
    <property type="match status" value="1"/>
</dbReference>
<gene>
    <name evidence="8" type="ORF">J4557_11225</name>
</gene>
<keyword evidence="4 7" id="KW-0560">Oxidoreductase</keyword>
<evidence type="ECO:0000256" key="4">
    <source>
        <dbReference type="ARBA" id="ARBA00023002"/>
    </source>
</evidence>
<evidence type="ECO:0000313" key="8">
    <source>
        <dbReference type="EMBL" id="MBO2438091.1"/>
    </source>
</evidence>
<dbReference type="InterPro" id="IPR050196">
    <property type="entry name" value="Cytochrome_P450_Monoox"/>
</dbReference>
<evidence type="ECO:0000313" key="9">
    <source>
        <dbReference type="Proteomes" id="UP000666915"/>
    </source>
</evidence>
<dbReference type="Proteomes" id="UP000666915">
    <property type="component" value="Unassembled WGS sequence"/>
</dbReference>
<dbReference type="PRINTS" id="PR00463">
    <property type="entry name" value="EP450I"/>
</dbReference>
<dbReference type="InterPro" id="IPR017972">
    <property type="entry name" value="Cyt_P450_CS"/>
</dbReference>
<dbReference type="PANTHER" id="PTHR24291:SF50">
    <property type="entry name" value="BIFUNCTIONAL ALBAFLAVENONE MONOOXYGENASE_TERPENE SYNTHASE"/>
    <property type="match status" value="1"/>
</dbReference>
<accession>A0ABS3QVY5</accession>
<dbReference type="PANTHER" id="PTHR24291">
    <property type="entry name" value="CYTOCHROME P450 FAMILY 4"/>
    <property type="match status" value="1"/>
</dbReference>
<dbReference type="InterPro" id="IPR002401">
    <property type="entry name" value="Cyt_P450_E_grp-I"/>
</dbReference>
<keyword evidence="5 7" id="KW-0408">Iron</keyword>
<keyword evidence="9" id="KW-1185">Reference proteome</keyword>
<organism evidence="8 9">
    <name type="scientific">Actinomadura nitritigenes</name>
    <dbReference type="NCBI Taxonomy" id="134602"/>
    <lineage>
        <taxon>Bacteria</taxon>
        <taxon>Bacillati</taxon>
        <taxon>Actinomycetota</taxon>
        <taxon>Actinomycetes</taxon>
        <taxon>Streptosporangiales</taxon>
        <taxon>Thermomonosporaceae</taxon>
        <taxon>Actinomadura</taxon>
    </lineage>
</organism>
<dbReference type="RefSeq" id="WP_208266417.1">
    <property type="nucleotide sequence ID" value="NZ_BAAAGM010000018.1"/>
</dbReference>
<evidence type="ECO:0000256" key="2">
    <source>
        <dbReference type="ARBA" id="ARBA00022617"/>
    </source>
</evidence>
<dbReference type="SUPFAM" id="SSF48264">
    <property type="entry name" value="Cytochrome P450"/>
    <property type="match status" value="1"/>
</dbReference>
<keyword evidence="2 7" id="KW-0349">Heme</keyword>
<evidence type="ECO:0000256" key="7">
    <source>
        <dbReference type="RuleBase" id="RU000461"/>
    </source>
</evidence>
<keyword evidence="6 7" id="KW-0503">Monooxygenase</keyword>
<name>A0ABS3QVY5_9ACTN</name>
<reference evidence="8 9" key="1">
    <citation type="submission" date="2021-03" db="EMBL/GenBank/DDBJ databases">
        <authorList>
            <person name="Kanchanasin P."/>
            <person name="Saeng-In P."/>
            <person name="Phongsopitanun W."/>
            <person name="Yuki M."/>
            <person name="Kudo T."/>
            <person name="Ohkuma M."/>
            <person name="Tanasupawat S."/>
        </authorList>
    </citation>
    <scope>NUCLEOTIDE SEQUENCE [LARGE SCALE GENOMIC DNA]</scope>
    <source>
        <strain evidence="8 9">L46</strain>
    </source>
</reference>
<evidence type="ECO:0000256" key="1">
    <source>
        <dbReference type="ARBA" id="ARBA00010617"/>
    </source>
</evidence>
<dbReference type="Pfam" id="PF00067">
    <property type="entry name" value="p450"/>
    <property type="match status" value="1"/>
</dbReference>
<comment type="similarity">
    <text evidence="1 7">Belongs to the cytochrome P450 family.</text>
</comment>
<keyword evidence="3 7" id="KW-0479">Metal-binding</keyword>
<proteinExistence type="inferred from homology"/>
<evidence type="ECO:0000256" key="5">
    <source>
        <dbReference type="ARBA" id="ARBA00023004"/>
    </source>
</evidence>
<protein>
    <submittedName>
        <fullName evidence="8">Cytochrome P450</fullName>
    </submittedName>
</protein>
<dbReference type="InterPro" id="IPR036396">
    <property type="entry name" value="Cyt_P450_sf"/>
</dbReference>
<comment type="caution">
    <text evidence="8">The sequence shown here is derived from an EMBL/GenBank/DDBJ whole genome shotgun (WGS) entry which is preliminary data.</text>
</comment>
<dbReference type="EMBL" id="JAGEOK010000006">
    <property type="protein sequence ID" value="MBO2438091.1"/>
    <property type="molecule type" value="Genomic_DNA"/>
</dbReference>
<evidence type="ECO:0000256" key="3">
    <source>
        <dbReference type="ARBA" id="ARBA00022723"/>
    </source>
</evidence>
<dbReference type="PRINTS" id="PR00385">
    <property type="entry name" value="P450"/>
</dbReference>
<sequence>MRDLHRGGPLHMLQQVGHDADGAIARLDLGPFRPFLVSHPDHLKHILRDRSDNYPRGAAMWDALGRLAGKGIGGEGAQWHASREILKPAFSARHLSSASEQMIDSILGAVQDLGRRAATGRPVDAGREMTRIVQRVIDPLFFGRLVPAEEGDRLGDAIATAMGSLLWRMAMPFMPHSIPVPGDRAFKAATRTVNEILRPVVHQARAGGAGGDGNDVVTRLLNGVGADGAPLTDEQVCDDIVALFVAGSESSAIALSWVWVALAQHPHVAEEVVREVDAVVGRDRPRYEHIRKLNYTQMVLKEVLRIYSVGWAVPRVALEDDVIDGVAVPAGATLAISPYLTHRLDSVWPDPHRFDPTRFTPERNRSRHPLAYVPFGSGVHQCLGEAFFGQEAALIVAAILGHYRVELAAPVGPKLSLTLQPREPVELILTPRR</sequence>
<dbReference type="InterPro" id="IPR001128">
    <property type="entry name" value="Cyt_P450"/>
</dbReference>